<proteinExistence type="predicted"/>
<protein>
    <submittedName>
        <fullName evidence="3">Uncharacterized protein</fullName>
    </submittedName>
</protein>
<reference evidence="3" key="1">
    <citation type="submission" date="2022-10" db="EMBL/GenBank/DDBJ databases">
        <authorList>
            <person name="Hyden B.L."/>
            <person name="Feng K."/>
            <person name="Yates T."/>
            <person name="Jawdy S."/>
            <person name="Smart L.B."/>
            <person name="Muchero W."/>
        </authorList>
    </citation>
    <scope>NUCLEOTIDE SEQUENCE</scope>
    <source>
        <tissue evidence="3">Shoot tip</tissue>
    </source>
</reference>
<dbReference type="Proteomes" id="UP001141253">
    <property type="component" value="Chromosome 8"/>
</dbReference>
<evidence type="ECO:0000313" key="4">
    <source>
        <dbReference type="Proteomes" id="UP001141253"/>
    </source>
</evidence>
<keyword evidence="2" id="KW-0732">Signal</keyword>
<evidence type="ECO:0000256" key="2">
    <source>
        <dbReference type="SAM" id="SignalP"/>
    </source>
</evidence>
<sequence length="108" mass="11926">MISFPLFYLARPLFVLSKVVNTVSAFRLPKRNDINNPGFACGATETNSDPGQDGTWICQEKLTEPSAPVKFQSEKDREEANKVERARKSCSSGSVSGVTLILRFVLCI</sequence>
<accession>A0ABQ9A395</accession>
<evidence type="ECO:0000313" key="3">
    <source>
        <dbReference type="EMBL" id="KAJ6321821.1"/>
    </source>
</evidence>
<organism evidence="3 4">
    <name type="scientific">Salix suchowensis</name>
    <dbReference type="NCBI Taxonomy" id="1278906"/>
    <lineage>
        <taxon>Eukaryota</taxon>
        <taxon>Viridiplantae</taxon>
        <taxon>Streptophyta</taxon>
        <taxon>Embryophyta</taxon>
        <taxon>Tracheophyta</taxon>
        <taxon>Spermatophyta</taxon>
        <taxon>Magnoliopsida</taxon>
        <taxon>eudicotyledons</taxon>
        <taxon>Gunneridae</taxon>
        <taxon>Pentapetalae</taxon>
        <taxon>rosids</taxon>
        <taxon>fabids</taxon>
        <taxon>Malpighiales</taxon>
        <taxon>Salicaceae</taxon>
        <taxon>Saliceae</taxon>
        <taxon>Salix</taxon>
    </lineage>
</organism>
<keyword evidence="4" id="KW-1185">Reference proteome</keyword>
<dbReference type="EMBL" id="JAPFFI010000023">
    <property type="protein sequence ID" value="KAJ6321821.1"/>
    <property type="molecule type" value="Genomic_DNA"/>
</dbReference>
<reference evidence="3" key="2">
    <citation type="journal article" date="2023" name="Int. J. Mol. Sci.">
        <title>De Novo Assembly and Annotation of 11 Diverse Shrub Willow (Salix) Genomes Reveals Novel Gene Organization in Sex-Linked Regions.</title>
        <authorList>
            <person name="Hyden B."/>
            <person name="Feng K."/>
            <person name="Yates T.B."/>
            <person name="Jawdy S."/>
            <person name="Cereghino C."/>
            <person name="Smart L.B."/>
            <person name="Muchero W."/>
        </authorList>
    </citation>
    <scope>NUCLEOTIDE SEQUENCE</scope>
    <source>
        <tissue evidence="3">Shoot tip</tissue>
    </source>
</reference>
<feature type="compositionally biased region" description="Basic and acidic residues" evidence="1">
    <location>
        <begin position="72"/>
        <end position="87"/>
    </location>
</feature>
<feature type="chain" id="PRO_5047443781" evidence="2">
    <location>
        <begin position="26"/>
        <end position="108"/>
    </location>
</feature>
<name>A0ABQ9A395_9ROSI</name>
<feature type="signal peptide" evidence="2">
    <location>
        <begin position="1"/>
        <end position="25"/>
    </location>
</feature>
<comment type="caution">
    <text evidence="3">The sequence shown here is derived from an EMBL/GenBank/DDBJ whole genome shotgun (WGS) entry which is preliminary data.</text>
</comment>
<gene>
    <name evidence="3" type="ORF">OIU77_011827</name>
</gene>
<evidence type="ECO:0000256" key="1">
    <source>
        <dbReference type="SAM" id="MobiDB-lite"/>
    </source>
</evidence>
<feature type="region of interest" description="Disordered" evidence="1">
    <location>
        <begin position="71"/>
        <end position="94"/>
    </location>
</feature>